<protein>
    <submittedName>
        <fullName evidence="2">Uncharacterized protein</fullName>
    </submittedName>
</protein>
<feature type="compositionally biased region" description="Basic residues" evidence="1">
    <location>
        <begin position="582"/>
        <end position="597"/>
    </location>
</feature>
<feature type="region of interest" description="Disordered" evidence="1">
    <location>
        <begin position="637"/>
        <end position="680"/>
    </location>
</feature>
<feature type="region of interest" description="Disordered" evidence="1">
    <location>
        <begin position="699"/>
        <end position="723"/>
    </location>
</feature>
<dbReference type="PANTHER" id="PTHR36723:SF1">
    <property type="entry name" value="F22C12.19"/>
    <property type="match status" value="1"/>
</dbReference>
<dbReference type="PANTHER" id="PTHR36723">
    <property type="entry name" value="F22C12.19"/>
    <property type="match status" value="1"/>
</dbReference>
<evidence type="ECO:0000313" key="2">
    <source>
        <dbReference type="EMBL" id="KAF8379604.1"/>
    </source>
</evidence>
<accession>A0A834YED6</accession>
<dbReference type="OMA" id="CEKTRVE"/>
<gene>
    <name evidence="2" type="ORF">HHK36_029045</name>
</gene>
<evidence type="ECO:0000313" key="3">
    <source>
        <dbReference type="Proteomes" id="UP000655225"/>
    </source>
</evidence>
<dbReference type="AlphaFoldDB" id="A0A834YED6"/>
<evidence type="ECO:0000256" key="1">
    <source>
        <dbReference type="SAM" id="MobiDB-lite"/>
    </source>
</evidence>
<reference evidence="2 3" key="1">
    <citation type="submission" date="2020-04" db="EMBL/GenBank/DDBJ databases">
        <title>Plant Genome Project.</title>
        <authorList>
            <person name="Zhang R.-G."/>
        </authorList>
    </citation>
    <scope>NUCLEOTIDE SEQUENCE [LARGE SCALE GENOMIC DNA]</scope>
    <source>
        <strain evidence="2">YNK0</strain>
        <tissue evidence="2">Leaf</tissue>
    </source>
</reference>
<sequence length="723" mass="79126">MDEGTLPFVIFIHDEYFQHYEVVVSHFGIVKWSMYWFIDYEHLPILGTRWEFLQVYEVLSKSTYGGEGLKATHVEEWLLFVLKVLPLICMLSIPEKSRIVKQKHSRDGKRGDKRNLKAPMKVKFESFFPEAGLLSSNSAAGGNNILGIYGLKSGIHDVIKHVDELSLNELLDDSYKCPTLCQDKGKKATNVNENILHSVRKACSVLQLWRPVQSRNAVDLDSSSNRKTPSCLLSSASSVISSIDCDKGDNCTTDLTSCRKDSCSKPKAPVNTNDSLLLQPKDILERLALLPAKDLDSLLLDTAKPSLSSRSITDLRSGKPLSQGASLPPFHWSHSSGGACKSNVDSGKLSTNRGICQGKWVRIGSIASSLGGAPSCFSDLDSLTFDHSLVPSGGIKMSLSGNEKAPCTPVRLPGSEQASSSIVSHLASHVPPGKTILKGSGALGSHKSLDLKFSQRCLESSDAHMKFSFSRGNFLKLPETDLKYQGNGTILMAPSANNLPFQVNGDNYIGNEQSKRRNPGGCTDSSCYSPSNCAVGGYDQLLWQENSKQAGHSPRLLAAAQTLYEIASHSTKQNQSSGMIRWPKKPSQKAMKARKSRSSTGKAESISITTKSVMGPGDPIKIAEHIIPSKRPKVLTTDKKKDIDYTNNVERGPMKWSTPTSSRSSPSKLDRDSVSDMKQSNASIVKLLGIMPSTTRLLDKACNSQQKPRKPVPMDWGRRSKKE</sequence>
<proteinExistence type="predicted"/>
<dbReference type="OrthoDB" id="755659at2759"/>
<keyword evidence="3" id="KW-1185">Reference proteome</keyword>
<feature type="compositionally biased region" description="Polar residues" evidence="1">
    <location>
        <begin position="569"/>
        <end position="578"/>
    </location>
</feature>
<feature type="compositionally biased region" description="Low complexity" evidence="1">
    <location>
        <begin position="657"/>
        <end position="667"/>
    </location>
</feature>
<dbReference type="EMBL" id="JABCRI010000022">
    <property type="protein sequence ID" value="KAF8379604.1"/>
    <property type="molecule type" value="Genomic_DNA"/>
</dbReference>
<organism evidence="2 3">
    <name type="scientific">Tetracentron sinense</name>
    <name type="common">Spur-leaf</name>
    <dbReference type="NCBI Taxonomy" id="13715"/>
    <lineage>
        <taxon>Eukaryota</taxon>
        <taxon>Viridiplantae</taxon>
        <taxon>Streptophyta</taxon>
        <taxon>Embryophyta</taxon>
        <taxon>Tracheophyta</taxon>
        <taxon>Spermatophyta</taxon>
        <taxon>Magnoliopsida</taxon>
        <taxon>Trochodendrales</taxon>
        <taxon>Trochodendraceae</taxon>
        <taxon>Tetracentron</taxon>
    </lineage>
</organism>
<comment type="caution">
    <text evidence="2">The sequence shown here is derived from an EMBL/GenBank/DDBJ whole genome shotgun (WGS) entry which is preliminary data.</text>
</comment>
<name>A0A834YED6_TETSI</name>
<feature type="region of interest" description="Disordered" evidence="1">
    <location>
        <begin position="569"/>
        <end position="605"/>
    </location>
</feature>
<dbReference type="Proteomes" id="UP000655225">
    <property type="component" value="Unassembled WGS sequence"/>
</dbReference>